<keyword evidence="8" id="KW-1185">Reference proteome</keyword>
<evidence type="ECO:0000256" key="2">
    <source>
        <dbReference type="ARBA" id="ARBA00009172"/>
    </source>
</evidence>
<dbReference type="PANTHER" id="PTHR19444">
    <property type="entry name" value="UNC-93 RELATED"/>
    <property type="match status" value="1"/>
</dbReference>
<keyword evidence="4 6" id="KW-1133">Transmembrane helix</keyword>
<dbReference type="AlphaFoldDB" id="A0AAE1JQW0"/>
<comment type="similarity">
    <text evidence="2">Belongs to the unc-93 family.</text>
</comment>
<organism evidence="7 8">
    <name type="scientific">Acacia crassicarpa</name>
    <name type="common">northern wattle</name>
    <dbReference type="NCBI Taxonomy" id="499986"/>
    <lineage>
        <taxon>Eukaryota</taxon>
        <taxon>Viridiplantae</taxon>
        <taxon>Streptophyta</taxon>
        <taxon>Embryophyta</taxon>
        <taxon>Tracheophyta</taxon>
        <taxon>Spermatophyta</taxon>
        <taxon>Magnoliopsida</taxon>
        <taxon>eudicotyledons</taxon>
        <taxon>Gunneridae</taxon>
        <taxon>Pentapetalae</taxon>
        <taxon>rosids</taxon>
        <taxon>fabids</taxon>
        <taxon>Fabales</taxon>
        <taxon>Fabaceae</taxon>
        <taxon>Caesalpinioideae</taxon>
        <taxon>mimosoid clade</taxon>
        <taxon>Acacieae</taxon>
        <taxon>Acacia</taxon>
    </lineage>
</organism>
<evidence type="ECO:0000256" key="3">
    <source>
        <dbReference type="ARBA" id="ARBA00022692"/>
    </source>
</evidence>
<evidence type="ECO:0000313" key="7">
    <source>
        <dbReference type="EMBL" id="KAK4272474.1"/>
    </source>
</evidence>
<keyword evidence="5 6" id="KW-0472">Membrane</keyword>
<proteinExistence type="inferred from homology"/>
<evidence type="ECO:0000256" key="1">
    <source>
        <dbReference type="ARBA" id="ARBA00004141"/>
    </source>
</evidence>
<comment type="subcellular location">
    <subcellularLocation>
        <location evidence="1">Membrane</location>
        <topology evidence="1">Multi-pass membrane protein</topology>
    </subcellularLocation>
</comment>
<evidence type="ECO:0000256" key="6">
    <source>
        <dbReference type="SAM" id="Phobius"/>
    </source>
</evidence>
<evidence type="ECO:0000256" key="5">
    <source>
        <dbReference type="ARBA" id="ARBA00023136"/>
    </source>
</evidence>
<dbReference type="InterPro" id="IPR051951">
    <property type="entry name" value="UNC-93_regulatory"/>
</dbReference>
<name>A0AAE1JQW0_9FABA</name>
<accession>A0AAE1JQW0</accession>
<reference evidence="7" key="1">
    <citation type="submission" date="2023-10" db="EMBL/GenBank/DDBJ databases">
        <title>Chromosome-level genome of the transformable northern wattle, Acacia crassicarpa.</title>
        <authorList>
            <person name="Massaro I."/>
            <person name="Sinha N.R."/>
            <person name="Poethig S."/>
            <person name="Leichty A.R."/>
        </authorList>
    </citation>
    <scope>NUCLEOTIDE SEQUENCE</scope>
    <source>
        <strain evidence="7">Acra3RX</strain>
        <tissue evidence="7">Leaf</tissue>
    </source>
</reference>
<dbReference type="PANTHER" id="PTHR19444:SF13">
    <property type="entry name" value="PROTEIN UNC-93 HOMOLOG A"/>
    <property type="match status" value="1"/>
</dbReference>
<protein>
    <submittedName>
        <fullName evidence="7">Uncharacterized protein</fullName>
    </submittedName>
</protein>
<evidence type="ECO:0000313" key="8">
    <source>
        <dbReference type="Proteomes" id="UP001293593"/>
    </source>
</evidence>
<keyword evidence="3 6" id="KW-0812">Transmembrane</keyword>
<dbReference type="Proteomes" id="UP001293593">
    <property type="component" value="Unassembled WGS sequence"/>
</dbReference>
<evidence type="ECO:0000256" key="4">
    <source>
        <dbReference type="ARBA" id="ARBA00022989"/>
    </source>
</evidence>
<gene>
    <name evidence="7" type="ORF">QN277_021028</name>
</gene>
<dbReference type="Pfam" id="PF05978">
    <property type="entry name" value="UNC-93"/>
    <property type="match status" value="1"/>
</dbReference>
<dbReference type="GO" id="GO:0016020">
    <property type="term" value="C:membrane"/>
    <property type="evidence" value="ECO:0007669"/>
    <property type="project" value="UniProtKB-SubCell"/>
</dbReference>
<sequence length="123" mass="13574">MASKRILKELKDLQKDPRTSCSAVVRKLGSKNALILGTSGHVLYVASNLKPNWYTMIPTSLYLGFCASIIWVAKGTYLTLVARSQARAHNLHEGAVIGDFNGEFWAMFALHQFVGNLLLCSFA</sequence>
<feature type="transmembrane region" description="Helical" evidence="6">
    <location>
        <begin position="53"/>
        <end position="73"/>
    </location>
</feature>
<dbReference type="InterPro" id="IPR010291">
    <property type="entry name" value="Ion_channel_UNC-93"/>
</dbReference>
<dbReference type="EMBL" id="JAWXYG010000005">
    <property type="protein sequence ID" value="KAK4272474.1"/>
    <property type="molecule type" value="Genomic_DNA"/>
</dbReference>
<comment type="caution">
    <text evidence="7">The sequence shown here is derived from an EMBL/GenBank/DDBJ whole genome shotgun (WGS) entry which is preliminary data.</text>
</comment>